<dbReference type="Proteomes" id="UP001148786">
    <property type="component" value="Unassembled WGS sequence"/>
</dbReference>
<dbReference type="OrthoDB" id="5404599at2759"/>
<dbReference type="InterPro" id="IPR002575">
    <property type="entry name" value="Aminoglycoside_PTrfase"/>
</dbReference>
<dbReference type="CDD" id="cd05120">
    <property type="entry name" value="APH_ChoK_like"/>
    <property type="match status" value="1"/>
</dbReference>
<dbReference type="EMBL" id="JANKHO010000039">
    <property type="protein sequence ID" value="KAJ3516873.1"/>
    <property type="molecule type" value="Genomic_DNA"/>
</dbReference>
<accession>A0A9W8N158</accession>
<keyword evidence="4" id="KW-1185">Reference proteome</keyword>
<feature type="domain" description="Aminoglycoside phosphotransferase" evidence="1">
    <location>
        <begin position="385"/>
        <end position="582"/>
    </location>
</feature>
<dbReference type="AlphaFoldDB" id="A0A9W8N158"/>
<dbReference type="InterPro" id="IPR011009">
    <property type="entry name" value="Kinase-like_dom_sf"/>
</dbReference>
<dbReference type="InterPro" id="IPR051678">
    <property type="entry name" value="AGP_Transferase"/>
</dbReference>
<reference evidence="3" key="1">
    <citation type="submission" date="2022-07" db="EMBL/GenBank/DDBJ databases">
        <title>Genome Sequence of Agrocybe chaxingu.</title>
        <authorList>
            <person name="Buettner E."/>
        </authorList>
    </citation>
    <scope>NUCLEOTIDE SEQUENCE</scope>
    <source>
        <strain evidence="3">MP-N11</strain>
    </source>
</reference>
<dbReference type="Pfam" id="PF13391">
    <property type="entry name" value="HNH_2"/>
    <property type="match status" value="1"/>
</dbReference>
<gene>
    <name evidence="3" type="ORF">NLJ89_g856</name>
</gene>
<evidence type="ECO:0000259" key="2">
    <source>
        <dbReference type="Pfam" id="PF13391"/>
    </source>
</evidence>
<name>A0A9W8N158_9AGAR</name>
<dbReference type="PANTHER" id="PTHR21310">
    <property type="entry name" value="AMINOGLYCOSIDE PHOSPHOTRANSFERASE-RELATED-RELATED"/>
    <property type="match status" value="1"/>
</dbReference>
<evidence type="ECO:0000313" key="4">
    <source>
        <dbReference type="Proteomes" id="UP001148786"/>
    </source>
</evidence>
<evidence type="ECO:0000313" key="3">
    <source>
        <dbReference type="EMBL" id="KAJ3516873.1"/>
    </source>
</evidence>
<organism evidence="3 4">
    <name type="scientific">Agrocybe chaxingu</name>
    <dbReference type="NCBI Taxonomy" id="84603"/>
    <lineage>
        <taxon>Eukaryota</taxon>
        <taxon>Fungi</taxon>
        <taxon>Dikarya</taxon>
        <taxon>Basidiomycota</taxon>
        <taxon>Agaricomycotina</taxon>
        <taxon>Agaricomycetes</taxon>
        <taxon>Agaricomycetidae</taxon>
        <taxon>Agaricales</taxon>
        <taxon>Agaricineae</taxon>
        <taxon>Strophariaceae</taxon>
        <taxon>Agrocybe</taxon>
    </lineage>
</organism>
<sequence length="604" mass="68807">MEAGNNERLLMWARCLGHLIQEAPDTAARTSVAEEINRCNGDRVQMNLLAEFYINYLIRLFRQDKGRTPTPSTHSSRSGSFDEQRSLFGAAVEPAPKDHTTAKHSALRRDGYRCMVTGMADLLATEQMTDAEQQRHNVAGLLVVTTNYCHIFPPSSNWDLKPEENGHPKTHYSGNIWGIVNSFANISVLDELDGENMHRLSNGLTLQVDLRILFDALKLWFEEVPNQPHTYDVHTFRPHGLLPRPRRVTFRSTNPALELPDPKYLKLHAAVCRVAHMSGAARYLDLHGREVEKRKFMAHDGSSAELLDSRLHRRALQRGNGTMFSLIYKYVSQPAALIVINTFLRAKSFLLSLIFESISTFLVMRGSYGRVQSLPFGHFLKLSELTVPEEAKAIRFVAAHTSIPLPRIVASSTGFWNHYMFMKRVDGETLECAWGMLSPEQRSNVVEQLRTMVGQLRSIPAPQHLQISALENAPCLDGRVAGRRTFGPFNTVAEFHDHILEVSKYYDERNLDTIRSQMSDDCRVVFTHGDLAPRNIFVKGGTVVAIIDWEHAGWYPEYWEYVKAKYTHDMDEDWDQAIRDMIPGDYEKEWKLDKNLSDRIVGAL</sequence>
<dbReference type="Gene3D" id="3.90.1200.10">
    <property type="match status" value="1"/>
</dbReference>
<dbReference type="InterPro" id="IPR003615">
    <property type="entry name" value="HNH_nuc"/>
</dbReference>
<dbReference type="SUPFAM" id="SSF56112">
    <property type="entry name" value="Protein kinase-like (PK-like)"/>
    <property type="match status" value="1"/>
</dbReference>
<dbReference type="Pfam" id="PF01636">
    <property type="entry name" value="APH"/>
    <property type="match status" value="1"/>
</dbReference>
<dbReference type="PANTHER" id="PTHR21310:SF15">
    <property type="entry name" value="AMINOGLYCOSIDE PHOSPHOTRANSFERASE DOMAIN-CONTAINING PROTEIN"/>
    <property type="match status" value="1"/>
</dbReference>
<protein>
    <submittedName>
        <fullName evidence="3">Uncharacterized protein</fullName>
    </submittedName>
</protein>
<feature type="domain" description="HNH nuclease" evidence="2">
    <location>
        <begin position="114"/>
        <end position="219"/>
    </location>
</feature>
<evidence type="ECO:0000259" key="1">
    <source>
        <dbReference type="Pfam" id="PF01636"/>
    </source>
</evidence>
<comment type="caution">
    <text evidence="3">The sequence shown here is derived from an EMBL/GenBank/DDBJ whole genome shotgun (WGS) entry which is preliminary data.</text>
</comment>
<proteinExistence type="predicted"/>